<organism evidence="2 3">
    <name type="scientific">Alienimonas californiensis</name>
    <dbReference type="NCBI Taxonomy" id="2527989"/>
    <lineage>
        <taxon>Bacteria</taxon>
        <taxon>Pseudomonadati</taxon>
        <taxon>Planctomycetota</taxon>
        <taxon>Planctomycetia</taxon>
        <taxon>Planctomycetales</taxon>
        <taxon>Planctomycetaceae</taxon>
        <taxon>Alienimonas</taxon>
    </lineage>
</organism>
<keyword evidence="1" id="KW-1133">Transmembrane helix</keyword>
<keyword evidence="1" id="KW-0812">Transmembrane</keyword>
<keyword evidence="1" id="KW-0472">Membrane</keyword>
<evidence type="ECO:0000313" key="2">
    <source>
        <dbReference type="EMBL" id="QDT14806.1"/>
    </source>
</evidence>
<dbReference type="AlphaFoldDB" id="A0A517P632"/>
<evidence type="ECO:0000313" key="3">
    <source>
        <dbReference type="Proteomes" id="UP000318741"/>
    </source>
</evidence>
<protein>
    <recommendedName>
        <fullName evidence="4">PH domain-containing protein</fullName>
    </recommendedName>
</protein>
<evidence type="ECO:0000256" key="1">
    <source>
        <dbReference type="SAM" id="Phobius"/>
    </source>
</evidence>
<evidence type="ECO:0008006" key="4">
    <source>
        <dbReference type="Google" id="ProtNLM"/>
    </source>
</evidence>
<sequence length="161" mass="17068">MAVPPHAQRPATEGWEEAYRPSGLVLGIVGAITGALAVAAGVAIGRELDAGRSPEWALWWAAGAFGSAALACAAMWAWTRPATLRWDGRGIEVRPNRPFPPPRTVRWEAVTGFTVRPLAPTGHGVWIESADARPMMILLNRLNAGAGRDLLARLGAAVDST</sequence>
<dbReference type="EMBL" id="CP036265">
    <property type="protein sequence ID" value="QDT14806.1"/>
    <property type="molecule type" value="Genomic_DNA"/>
</dbReference>
<reference evidence="2 3" key="1">
    <citation type="submission" date="2019-02" db="EMBL/GenBank/DDBJ databases">
        <title>Deep-cultivation of Planctomycetes and their phenomic and genomic characterization uncovers novel biology.</title>
        <authorList>
            <person name="Wiegand S."/>
            <person name="Jogler M."/>
            <person name="Boedeker C."/>
            <person name="Pinto D."/>
            <person name="Vollmers J."/>
            <person name="Rivas-Marin E."/>
            <person name="Kohn T."/>
            <person name="Peeters S.H."/>
            <person name="Heuer A."/>
            <person name="Rast P."/>
            <person name="Oberbeckmann S."/>
            <person name="Bunk B."/>
            <person name="Jeske O."/>
            <person name="Meyerdierks A."/>
            <person name="Storesund J.E."/>
            <person name="Kallscheuer N."/>
            <person name="Luecker S."/>
            <person name="Lage O.M."/>
            <person name="Pohl T."/>
            <person name="Merkel B.J."/>
            <person name="Hornburger P."/>
            <person name="Mueller R.-W."/>
            <person name="Bruemmer F."/>
            <person name="Labrenz M."/>
            <person name="Spormann A.M."/>
            <person name="Op den Camp H."/>
            <person name="Overmann J."/>
            <person name="Amann R."/>
            <person name="Jetten M.S.M."/>
            <person name="Mascher T."/>
            <person name="Medema M.H."/>
            <person name="Devos D.P."/>
            <person name="Kaster A.-K."/>
            <person name="Ovreas L."/>
            <person name="Rohde M."/>
            <person name="Galperin M.Y."/>
            <person name="Jogler C."/>
        </authorList>
    </citation>
    <scope>NUCLEOTIDE SEQUENCE [LARGE SCALE GENOMIC DNA]</scope>
    <source>
        <strain evidence="2 3">CA12</strain>
    </source>
</reference>
<feature type="transmembrane region" description="Helical" evidence="1">
    <location>
        <begin position="24"/>
        <end position="45"/>
    </location>
</feature>
<feature type="transmembrane region" description="Helical" evidence="1">
    <location>
        <begin position="57"/>
        <end position="79"/>
    </location>
</feature>
<keyword evidence="3" id="KW-1185">Reference proteome</keyword>
<accession>A0A517P632</accession>
<dbReference type="RefSeq" id="WP_145357663.1">
    <property type="nucleotide sequence ID" value="NZ_CP036265.1"/>
</dbReference>
<dbReference type="Proteomes" id="UP000318741">
    <property type="component" value="Chromosome"/>
</dbReference>
<proteinExistence type="predicted"/>
<gene>
    <name evidence="2" type="ORF">CA12_08850</name>
</gene>
<dbReference type="KEGG" id="acaf:CA12_08850"/>
<name>A0A517P632_9PLAN</name>